<keyword evidence="3" id="KW-1185">Reference proteome</keyword>
<dbReference type="GO" id="GO:0005506">
    <property type="term" value="F:iron ion binding"/>
    <property type="evidence" value="ECO:0007669"/>
    <property type="project" value="InterPro"/>
</dbReference>
<comment type="caution">
    <text evidence="2">The sequence shown here is derived from an EMBL/GenBank/DDBJ whole genome shotgun (WGS) entry which is preliminary data.</text>
</comment>
<feature type="chain" id="PRO_5036790174" evidence="1">
    <location>
        <begin position="26"/>
        <end position="154"/>
    </location>
</feature>
<reference evidence="2" key="2">
    <citation type="submission" date="2020-09" db="EMBL/GenBank/DDBJ databases">
        <authorList>
            <person name="Sun Q."/>
            <person name="Kim S."/>
        </authorList>
    </citation>
    <scope>NUCLEOTIDE SEQUENCE</scope>
    <source>
        <strain evidence="2">KCTC 32437</strain>
    </source>
</reference>
<dbReference type="Pfam" id="PF01322">
    <property type="entry name" value="Cytochrom_C_2"/>
    <property type="match status" value="1"/>
</dbReference>
<dbReference type="RefSeq" id="WP_189426135.1">
    <property type="nucleotide sequence ID" value="NZ_BMZE01000003.1"/>
</dbReference>
<dbReference type="GO" id="GO:0022900">
    <property type="term" value="P:electron transport chain"/>
    <property type="evidence" value="ECO:0007669"/>
    <property type="project" value="InterPro"/>
</dbReference>
<proteinExistence type="predicted"/>
<dbReference type="EMBL" id="BMZE01000003">
    <property type="protein sequence ID" value="GHA28928.1"/>
    <property type="molecule type" value="Genomic_DNA"/>
</dbReference>
<evidence type="ECO:0000313" key="3">
    <source>
        <dbReference type="Proteomes" id="UP000646579"/>
    </source>
</evidence>
<dbReference type="GO" id="GO:0009055">
    <property type="term" value="F:electron transfer activity"/>
    <property type="evidence" value="ECO:0007669"/>
    <property type="project" value="InterPro"/>
</dbReference>
<accession>A0A918SA44</accession>
<name>A0A918SA44_9HYPH</name>
<organism evidence="2 3">
    <name type="scientific">Devosia pacifica</name>
    <dbReference type="NCBI Taxonomy" id="1335967"/>
    <lineage>
        <taxon>Bacteria</taxon>
        <taxon>Pseudomonadati</taxon>
        <taxon>Pseudomonadota</taxon>
        <taxon>Alphaproteobacteria</taxon>
        <taxon>Hyphomicrobiales</taxon>
        <taxon>Devosiaceae</taxon>
        <taxon>Devosia</taxon>
    </lineage>
</organism>
<dbReference type="Gene3D" id="1.20.120.10">
    <property type="entry name" value="Cytochrome c/b562"/>
    <property type="match status" value="1"/>
</dbReference>
<dbReference type="Proteomes" id="UP000646579">
    <property type="component" value="Unassembled WGS sequence"/>
</dbReference>
<evidence type="ECO:0000313" key="2">
    <source>
        <dbReference type="EMBL" id="GHA28928.1"/>
    </source>
</evidence>
<dbReference type="InterPro" id="IPR010980">
    <property type="entry name" value="Cyt_c/b562"/>
</dbReference>
<dbReference type="GO" id="GO:0020037">
    <property type="term" value="F:heme binding"/>
    <property type="evidence" value="ECO:0007669"/>
    <property type="project" value="InterPro"/>
</dbReference>
<evidence type="ECO:0000256" key="1">
    <source>
        <dbReference type="SAM" id="SignalP"/>
    </source>
</evidence>
<gene>
    <name evidence="2" type="ORF">GCM10007989_25580</name>
</gene>
<keyword evidence="1" id="KW-0732">Signal</keyword>
<dbReference type="PRINTS" id="PR00608">
    <property type="entry name" value="CYTCHROMECII"/>
</dbReference>
<dbReference type="PROSITE" id="PS51009">
    <property type="entry name" value="CYTCII"/>
    <property type="match status" value="1"/>
</dbReference>
<dbReference type="SUPFAM" id="SSF47175">
    <property type="entry name" value="Cytochromes"/>
    <property type="match status" value="1"/>
</dbReference>
<dbReference type="InterPro" id="IPR015984">
    <property type="entry name" value="Cyt_c_prime_subgr"/>
</dbReference>
<protein>
    <submittedName>
        <fullName evidence="2">Cytochrome c-556</fullName>
    </submittedName>
</protein>
<reference evidence="2" key="1">
    <citation type="journal article" date="2014" name="Int. J. Syst. Evol. Microbiol.">
        <title>Complete genome sequence of Corynebacterium casei LMG S-19264T (=DSM 44701T), isolated from a smear-ripened cheese.</title>
        <authorList>
            <consortium name="US DOE Joint Genome Institute (JGI-PGF)"/>
            <person name="Walter F."/>
            <person name="Albersmeier A."/>
            <person name="Kalinowski J."/>
            <person name="Ruckert C."/>
        </authorList>
    </citation>
    <scope>NUCLEOTIDE SEQUENCE</scope>
    <source>
        <strain evidence="2">KCTC 32437</strain>
    </source>
</reference>
<dbReference type="InterPro" id="IPR002321">
    <property type="entry name" value="Cyt_c_II"/>
</dbReference>
<sequence>MKFNRKITGIVAALLCGATMSAVFAQDEIDVSTMSTDEIISMRQDLMKENGQTLRSARELTGEDASQAMQTVLANYQALPDLFPEGSTSDDSDALPAIWENWDAFIEIVDAGTLAAEDAIAAADAGDNAAYMAAFQRLGGTCGQCHQQFRAEDN</sequence>
<dbReference type="AlphaFoldDB" id="A0A918SA44"/>
<feature type="signal peptide" evidence="1">
    <location>
        <begin position="1"/>
        <end position="25"/>
    </location>
</feature>